<keyword evidence="1" id="KW-0479">Metal-binding</keyword>
<evidence type="ECO:0000259" key="5">
    <source>
        <dbReference type="Pfam" id="PF00149"/>
    </source>
</evidence>
<evidence type="ECO:0000313" key="7">
    <source>
        <dbReference type="Proteomes" id="UP000463857"/>
    </source>
</evidence>
<feature type="domain" description="Calcineurin-like phosphoesterase" evidence="5">
    <location>
        <begin position="6"/>
        <end position="196"/>
    </location>
</feature>
<dbReference type="PANTHER" id="PTHR42988">
    <property type="entry name" value="PHOSPHOHYDROLASE"/>
    <property type="match status" value="1"/>
</dbReference>
<keyword evidence="3" id="KW-0408">Iron</keyword>
<name>A0A7M3T521_9ACTN</name>
<organism evidence="6 7">
    <name type="scientific">Epidermidibacterium keratini</name>
    <dbReference type="NCBI Taxonomy" id="1891644"/>
    <lineage>
        <taxon>Bacteria</taxon>
        <taxon>Bacillati</taxon>
        <taxon>Actinomycetota</taxon>
        <taxon>Actinomycetes</taxon>
        <taxon>Sporichthyales</taxon>
        <taxon>Sporichthyaceae</taxon>
        <taxon>Epidermidibacterium</taxon>
    </lineage>
</organism>
<reference evidence="6 7" key="1">
    <citation type="journal article" date="2018" name="Int. J. Syst. Evol. Microbiol.">
        <title>Epidermidibacterium keratini gen. nov., sp. nov., a member of the family Sporichthyaceae, isolated from keratin epidermis.</title>
        <authorList>
            <person name="Lee D.G."/>
            <person name="Trujillo M.E."/>
            <person name="Kang S."/>
            <person name="Nam J.J."/>
            <person name="Kim Y.J."/>
        </authorList>
    </citation>
    <scope>NUCLEOTIDE SEQUENCE [LARGE SCALE GENOMIC DNA]</scope>
    <source>
        <strain evidence="6 7">EPI-7</strain>
    </source>
</reference>
<evidence type="ECO:0000313" key="6">
    <source>
        <dbReference type="EMBL" id="QHB98878.1"/>
    </source>
</evidence>
<gene>
    <name evidence="6" type="ORF">EK0264_00220</name>
</gene>
<dbReference type="InterPro" id="IPR050884">
    <property type="entry name" value="CNP_phosphodiesterase-III"/>
</dbReference>
<evidence type="ECO:0000256" key="3">
    <source>
        <dbReference type="ARBA" id="ARBA00023004"/>
    </source>
</evidence>
<dbReference type="AlphaFoldDB" id="A0A7M3T521"/>
<proteinExistence type="inferred from homology"/>
<dbReference type="SUPFAM" id="SSF56300">
    <property type="entry name" value="Metallo-dependent phosphatases"/>
    <property type="match status" value="1"/>
</dbReference>
<dbReference type="GO" id="GO:0046872">
    <property type="term" value="F:metal ion binding"/>
    <property type="evidence" value="ECO:0007669"/>
    <property type="project" value="UniProtKB-KW"/>
</dbReference>
<dbReference type="KEGG" id="eke:EK0264_00220"/>
<dbReference type="EMBL" id="CP047156">
    <property type="protein sequence ID" value="QHB98878.1"/>
    <property type="molecule type" value="Genomic_DNA"/>
</dbReference>
<comment type="similarity">
    <text evidence="4">Belongs to the cyclic nucleotide phosphodiesterase class-III family.</text>
</comment>
<dbReference type="OrthoDB" id="5241795at2"/>
<protein>
    <submittedName>
        <fullName evidence="6">Metallophosphatase</fullName>
    </submittedName>
</protein>
<keyword evidence="2" id="KW-0378">Hydrolase</keyword>
<evidence type="ECO:0000256" key="2">
    <source>
        <dbReference type="ARBA" id="ARBA00022801"/>
    </source>
</evidence>
<dbReference type="InParanoid" id="A0A7M3T521"/>
<dbReference type="InterPro" id="IPR004843">
    <property type="entry name" value="Calcineurin-like_PHP"/>
</dbReference>
<evidence type="ECO:0000256" key="4">
    <source>
        <dbReference type="ARBA" id="ARBA00025742"/>
    </source>
</evidence>
<dbReference type="PANTHER" id="PTHR42988:SF2">
    <property type="entry name" value="CYCLIC NUCLEOTIDE PHOSPHODIESTERASE CBUA0032-RELATED"/>
    <property type="match status" value="1"/>
</dbReference>
<dbReference type="Gene3D" id="3.60.21.10">
    <property type="match status" value="1"/>
</dbReference>
<dbReference type="RefSeq" id="WP_159541808.1">
    <property type="nucleotide sequence ID" value="NZ_CP047156.1"/>
</dbReference>
<accession>A0A7M3T521</accession>
<sequence>MSEQVTIIQITDTHLTGDQAPLHGSVDTAAQLRHVVERIMAGRRTIDAIVLSGDTSSDGSAASYSRLISVLEPLATTSGAQVIHLPGNHDDRDEYAEALGLPHGFDRAVDIGALRIVSLDSTRPGRHDGYLTAEQLNWLATQIATAPKLGLVLCLHHPPMRSPIRTVDALRLKNADELADVLDASVVRAILGGHVHYTGCAVVAGIPVWSGVPASYQLDGWAPAGQQRGLGGYGFSRIDIDADGISAIAVPAEAAPVVYERDDASYDELLAEYLGT</sequence>
<dbReference type="GO" id="GO:0016787">
    <property type="term" value="F:hydrolase activity"/>
    <property type="evidence" value="ECO:0007669"/>
    <property type="project" value="UniProtKB-KW"/>
</dbReference>
<evidence type="ECO:0000256" key="1">
    <source>
        <dbReference type="ARBA" id="ARBA00022723"/>
    </source>
</evidence>
<dbReference type="Pfam" id="PF00149">
    <property type="entry name" value="Metallophos"/>
    <property type="match status" value="1"/>
</dbReference>
<dbReference type="InterPro" id="IPR029052">
    <property type="entry name" value="Metallo-depent_PP-like"/>
</dbReference>
<dbReference type="Proteomes" id="UP000463857">
    <property type="component" value="Chromosome"/>
</dbReference>
<keyword evidence="7" id="KW-1185">Reference proteome</keyword>